<dbReference type="Proteomes" id="UP000266313">
    <property type="component" value="Chromosome"/>
</dbReference>
<keyword evidence="3" id="KW-1185">Reference proteome</keyword>
<evidence type="ECO:0000313" key="3">
    <source>
        <dbReference type="Proteomes" id="UP000266313"/>
    </source>
</evidence>
<organism evidence="2 3">
    <name type="scientific">Methylocaldum marinum</name>
    <dbReference type="NCBI Taxonomy" id="1432792"/>
    <lineage>
        <taxon>Bacteria</taxon>
        <taxon>Pseudomonadati</taxon>
        <taxon>Pseudomonadota</taxon>
        <taxon>Gammaproteobacteria</taxon>
        <taxon>Methylococcales</taxon>
        <taxon>Methylococcaceae</taxon>
        <taxon>Methylocaldum</taxon>
    </lineage>
</organism>
<protein>
    <submittedName>
        <fullName evidence="2">Uncharacterized protein</fullName>
    </submittedName>
</protein>
<dbReference type="AlphaFoldDB" id="A0A250KSV2"/>
<feature type="region of interest" description="Disordered" evidence="1">
    <location>
        <begin position="53"/>
        <end position="76"/>
    </location>
</feature>
<proteinExistence type="predicted"/>
<dbReference type="EMBL" id="AP017928">
    <property type="protein sequence ID" value="BBA34730.1"/>
    <property type="molecule type" value="Genomic_DNA"/>
</dbReference>
<dbReference type="KEGG" id="mmai:sS8_2785"/>
<sequence>MRVTMIKSDISVELYCTLEGYRVVAWSNGHMVFARTYALRQVALKVCERLAKSQDSPPYDQNTGTESTSKRPSNLL</sequence>
<accession>A0A250KSV2</accession>
<evidence type="ECO:0000313" key="2">
    <source>
        <dbReference type="EMBL" id="BBA34730.1"/>
    </source>
</evidence>
<gene>
    <name evidence="2" type="ORF">sS8_2785</name>
</gene>
<evidence type="ECO:0000256" key="1">
    <source>
        <dbReference type="SAM" id="MobiDB-lite"/>
    </source>
</evidence>
<name>A0A250KSV2_9GAMM</name>
<reference evidence="2 3" key="1">
    <citation type="submission" date="2016-12" db="EMBL/GenBank/DDBJ databases">
        <title>Genome sequencing of Methylocaldum marinum.</title>
        <authorList>
            <person name="Takeuchi M."/>
            <person name="Kamagata Y."/>
            <person name="Hiraoka S."/>
            <person name="Oshima K."/>
            <person name="Hattori M."/>
            <person name="Iwasaki W."/>
        </authorList>
    </citation>
    <scope>NUCLEOTIDE SEQUENCE [LARGE SCALE GENOMIC DNA]</scope>
    <source>
        <strain evidence="2 3">S8</strain>
    </source>
</reference>